<dbReference type="EMBL" id="QKVO01000003">
    <property type="protein sequence ID" value="RAO95120.1"/>
    <property type="molecule type" value="Genomic_DNA"/>
</dbReference>
<dbReference type="Pfam" id="PF02782">
    <property type="entry name" value="FGGY_C"/>
    <property type="match status" value="1"/>
</dbReference>
<proteinExistence type="inferred from homology"/>
<dbReference type="PANTHER" id="PTHR10196:SF69">
    <property type="entry name" value="GLYCEROL KINASE"/>
    <property type="match status" value="1"/>
</dbReference>
<protein>
    <submittedName>
        <fullName evidence="8">Glycerol kinase</fullName>
    </submittedName>
</protein>
<comment type="caution">
    <text evidence="8">The sequence shown here is derived from an EMBL/GenBank/DDBJ whole genome shotgun (WGS) entry which is preliminary data.</text>
</comment>
<dbReference type="GO" id="GO:0005829">
    <property type="term" value="C:cytosol"/>
    <property type="evidence" value="ECO:0007669"/>
    <property type="project" value="TreeGrafter"/>
</dbReference>
<sequence length="490" mass="55830">MKEQVTLSIDLGSSAFKLILFSSSRGQLHCSETPFETKYSGDKVEHKATEIWEKLQNQLSLLLDQLDSKDLPKYLSISTQRESVVAWDKATLEPLSPIISWQDRRTDDYISSLDREILQSIRSKTGLWISSYCSAPKFRYLIKEIIPDLTTDWLWGTLDCWLIYLLSKGKYYVTDYVSASRTALLNLRDLKWDKDLCSFFGLPMEKFPSFCENDQEIGSIQLFGKYHLVLKGVVGDQQGALYATYRLRKEKEKLPISLVYGTGAFLLQLLPSNKSFEKIYSSLPENSPLSISLAWVLKNQPSYALELGISNSGKALEWILNLLKIKPKDLDNLLDPKNVKWESLPYSVPTLSSKFLLSSPESYLASISNLGYETKERELILSFLESMSYSVRVSTELLSFDKNKNYIVVGGGLSKNNFFLELQSSCLDCPLTIYQTEHLSGLGSAFLTFSESIKILNLEHRLISPKKEHLVSLNKRFLGWKAKLEQCQIT</sequence>
<dbReference type="Gene3D" id="3.30.420.40">
    <property type="match status" value="2"/>
</dbReference>
<evidence type="ECO:0000256" key="3">
    <source>
        <dbReference type="ARBA" id="ARBA00022741"/>
    </source>
</evidence>
<feature type="domain" description="Carbohydrate kinase FGGY N-terminal" evidence="6">
    <location>
        <begin position="6"/>
        <end position="221"/>
    </location>
</feature>
<dbReference type="SUPFAM" id="SSF53067">
    <property type="entry name" value="Actin-like ATPase domain"/>
    <property type="match status" value="2"/>
</dbReference>
<dbReference type="InterPro" id="IPR018484">
    <property type="entry name" value="FGGY_N"/>
</dbReference>
<dbReference type="Proteomes" id="UP000249762">
    <property type="component" value="Unassembled WGS sequence"/>
</dbReference>
<evidence type="ECO:0000256" key="2">
    <source>
        <dbReference type="ARBA" id="ARBA00022679"/>
    </source>
</evidence>
<reference evidence="9" key="1">
    <citation type="submission" date="2018-06" db="EMBL/GenBank/DDBJ databases">
        <authorList>
            <person name="Martinez Ocampo F."/>
            <person name="Quiroz Castaneda R.E."/>
            <person name="Rojas Lopez X."/>
        </authorList>
    </citation>
    <scope>NUCLEOTIDE SEQUENCE [LARGE SCALE GENOMIC DNA]</scope>
    <source>
        <strain evidence="9">INIFAP02</strain>
    </source>
</reference>
<dbReference type="GO" id="GO:0006071">
    <property type="term" value="P:glycerol metabolic process"/>
    <property type="evidence" value="ECO:0007669"/>
    <property type="project" value="TreeGrafter"/>
</dbReference>
<dbReference type="InterPro" id="IPR043129">
    <property type="entry name" value="ATPase_NBD"/>
</dbReference>
<accession>A0A328PTQ7</accession>
<keyword evidence="2" id="KW-0808">Transferase</keyword>
<keyword evidence="3" id="KW-0547">Nucleotide-binding</keyword>
<evidence type="ECO:0000259" key="7">
    <source>
        <dbReference type="Pfam" id="PF02782"/>
    </source>
</evidence>
<dbReference type="OrthoDB" id="9805576at2"/>
<dbReference type="InterPro" id="IPR000577">
    <property type="entry name" value="Carb_kinase_FGGY"/>
</dbReference>
<dbReference type="Pfam" id="PF00370">
    <property type="entry name" value="FGGY_N"/>
    <property type="match status" value="1"/>
</dbReference>
<feature type="domain" description="Carbohydrate kinase FGGY C-terminal" evidence="7">
    <location>
        <begin position="258"/>
        <end position="448"/>
    </location>
</feature>
<dbReference type="GO" id="GO:0005524">
    <property type="term" value="F:ATP binding"/>
    <property type="evidence" value="ECO:0007669"/>
    <property type="project" value="UniProtKB-KW"/>
</dbReference>
<dbReference type="GO" id="GO:0004370">
    <property type="term" value="F:glycerol kinase activity"/>
    <property type="evidence" value="ECO:0007669"/>
    <property type="project" value="TreeGrafter"/>
</dbReference>
<name>A0A328PTQ7_9MOLU</name>
<evidence type="ECO:0000256" key="4">
    <source>
        <dbReference type="ARBA" id="ARBA00022777"/>
    </source>
</evidence>
<evidence type="ECO:0000313" key="9">
    <source>
        <dbReference type="Proteomes" id="UP000249762"/>
    </source>
</evidence>
<dbReference type="PIRSF" id="PIRSF000538">
    <property type="entry name" value="GlpK"/>
    <property type="match status" value="1"/>
</dbReference>
<evidence type="ECO:0000313" key="8">
    <source>
        <dbReference type="EMBL" id="RAO95120.1"/>
    </source>
</evidence>
<gene>
    <name evidence="8" type="ORF">DNK47_01360</name>
</gene>
<dbReference type="AlphaFoldDB" id="A0A328PTQ7"/>
<keyword evidence="9" id="KW-1185">Reference proteome</keyword>
<comment type="similarity">
    <text evidence="1">Belongs to the FGGY kinase family.</text>
</comment>
<organism evidence="8 9">
    <name type="scientific">Mycoplasma wenyonii</name>
    <dbReference type="NCBI Taxonomy" id="65123"/>
    <lineage>
        <taxon>Bacteria</taxon>
        <taxon>Bacillati</taxon>
        <taxon>Mycoplasmatota</taxon>
        <taxon>Mollicutes</taxon>
        <taxon>Mycoplasmataceae</taxon>
        <taxon>Mycoplasma</taxon>
    </lineage>
</organism>
<dbReference type="InterPro" id="IPR018485">
    <property type="entry name" value="FGGY_C"/>
</dbReference>
<evidence type="ECO:0000259" key="6">
    <source>
        <dbReference type="Pfam" id="PF00370"/>
    </source>
</evidence>
<keyword evidence="5" id="KW-0067">ATP-binding</keyword>
<evidence type="ECO:0000256" key="1">
    <source>
        <dbReference type="ARBA" id="ARBA00009156"/>
    </source>
</evidence>
<keyword evidence="4 8" id="KW-0418">Kinase</keyword>
<dbReference type="RefSeq" id="WP_112665255.1">
    <property type="nucleotide sequence ID" value="NZ_QKVO01000003.1"/>
</dbReference>
<evidence type="ECO:0000256" key="5">
    <source>
        <dbReference type="ARBA" id="ARBA00022840"/>
    </source>
</evidence>
<dbReference type="PANTHER" id="PTHR10196">
    <property type="entry name" value="SUGAR KINASE"/>
    <property type="match status" value="1"/>
</dbReference>